<dbReference type="HOGENOM" id="CLU_764329_0_0_7"/>
<proteinExistence type="predicted"/>
<accession>M4VES9</accession>
<organism evidence="1 2">
    <name type="scientific">Pseudobdellovibrio exovorus JSS</name>
    <dbReference type="NCBI Taxonomy" id="1184267"/>
    <lineage>
        <taxon>Bacteria</taxon>
        <taxon>Pseudomonadati</taxon>
        <taxon>Bdellovibrionota</taxon>
        <taxon>Bdellovibrionia</taxon>
        <taxon>Bdellovibrionales</taxon>
        <taxon>Pseudobdellovibrionaceae</taxon>
        <taxon>Pseudobdellovibrio</taxon>
    </lineage>
</organism>
<dbReference type="eggNOG" id="COG0741">
    <property type="taxonomic scope" value="Bacteria"/>
</dbReference>
<reference evidence="1 2" key="1">
    <citation type="journal article" date="2013" name="ISME J.">
        <title>By their genes ye shall know them: genomic signatures of predatory bacteria.</title>
        <authorList>
            <person name="Pasternak Z."/>
            <person name="Pietrokovski S."/>
            <person name="Rotem O."/>
            <person name="Gophna U."/>
            <person name="Lurie-Weinberger M.N."/>
            <person name="Jurkevitch E."/>
        </authorList>
    </citation>
    <scope>NUCLEOTIDE SEQUENCE [LARGE SCALE GENOMIC DNA]</scope>
    <source>
        <strain evidence="1 2">JSS</strain>
    </source>
</reference>
<evidence type="ECO:0000313" key="1">
    <source>
        <dbReference type="EMBL" id="AGH96536.1"/>
    </source>
</evidence>
<keyword evidence="2" id="KW-1185">Reference proteome</keyword>
<dbReference type="Proteomes" id="UP000012040">
    <property type="component" value="Chromosome"/>
</dbReference>
<sequence>MKTPYLLITVLALLLVQCTQKSVREPSSVKRNPTAERVTFEQCSNEKRLYLEPALALMSPEYLTSNEHQQDKRIPIKCVQFAQRNFSGHYAQCASEEARPTISSNRPCMSEPYVMLSYNAYHDVMDCFNLDPREFYLQIMIESGFHINAINKTGFDSGISQFTANGIKRVTANNLVERTRRVLLESSRPSCQRISSVVGHFNVDAFSVQKRCSMISLPKNPYRAMLFNYLHTMLDQITLDRALSDLPEVYDVLTPRLKRQLTYLAYNRGMTGTKRLLSGYAQNRKQVSHQITEQDLDLNQNLSQVKKILRLEPSKREALKKAKIRNMSFAEYAVIHGATYVSDMAAAGDYVQRHMGNSCGEM</sequence>
<protein>
    <submittedName>
        <fullName evidence="1">Uncharacterized protein</fullName>
    </submittedName>
</protein>
<evidence type="ECO:0000313" key="2">
    <source>
        <dbReference type="Proteomes" id="UP000012040"/>
    </source>
</evidence>
<dbReference type="AlphaFoldDB" id="M4VES9"/>
<dbReference type="STRING" id="1184267.A11Q_2320"/>
<gene>
    <name evidence="1" type="ORF">A11Q_2320</name>
</gene>
<dbReference type="Gene3D" id="1.10.530.10">
    <property type="match status" value="1"/>
</dbReference>
<dbReference type="EMBL" id="CP003537">
    <property type="protein sequence ID" value="AGH96536.1"/>
    <property type="molecule type" value="Genomic_DNA"/>
</dbReference>
<dbReference type="PATRIC" id="fig|1184267.3.peg.2352"/>
<name>M4VES9_9BACT</name>
<dbReference type="KEGG" id="bex:A11Q_2320"/>